<accession>A0A1M3TRQ3</accession>
<gene>
    <name evidence="1" type="ORF">ASPFODRAFT_484853</name>
</gene>
<dbReference type="AlphaFoldDB" id="A0A1M3TRQ3"/>
<name>A0A1M3TRQ3_ASPLC</name>
<dbReference type="OrthoDB" id="202545at2759"/>
<protein>
    <submittedName>
        <fullName evidence="1">Uncharacterized protein</fullName>
    </submittedName>
</protein>
<dbReference type="Gene3D" id="3.40.50.1820">
    <property type="entry name" value="alpha/beta hydrolase"/>
    <property type="match status" value="1"/>
</dbReference>
<organism evidence="1 2">
    <name type="scientific">Aspergillus luchuensis (strain CBS 106.47)</name>
    <dbReference type="NCBI Taxonomy" id="1137211"/>
    <lineage>
        <taxon>Eukaryota</taxon>
        <taxon>Fungi</taxon>
        <taxon>Dikarya</taxon>
        <taxon>Ascomycota</taxon>
        <taxon>Pezizomycotina</taxon>
        <taxon>Eurotiomycetes</taxon>
        <taxon>Eurotiomycetidae</taxon>
        <taxon>Eurotiales</taxon>
        <taxon>Aspergillaceae</taxon>
        <taxon>Aspergillus</taxon>
        <taxon>Aspergillus subgen. Circumdati</taxon>
    </lineage>
</organism>
<dbReference type="EMBL" id="KV878238">
    <property type="protein sequence ID" value="OJZ89242.1"/>
    <property type="molecule type" value="Genomic_DNA"/>
</dbReference>
<proteinExistence type="predicted"/>
<dbReference type="PANTHER" id="PTHR42044">
    <property type="entry name" value="DUF676 DOMAIN-CONTAINING PROTEIN-RELATED"/>
    <property type="match status" value="1"/>
</dbReference>
<reference evidence="2" key="1">
    <citation type="journal article" date="2017" name="Genome Biol.">
        <title>Comparative genomics reveals high biological diversity and specific adaptations in the industrially and medically important fungal genus Aspergillus.</title>
        <authorList>
            <person name="de Vries R.P."/>
            <person name="Riley R."/>
            <person name="Wiebenga A."/>
            <person name="Aguilar-Osorio G."/>
            <person name="Amillis S."/>
            <person name="Uchima C.A."/>
            <person name="Anderluh G."/>
            <person name="Asadollahi M."/>
            <person name="Askin M."/>
            <person name="Barry K."/>
            <person name="Battaglia E."/>
            <person name="Bayram O."/>
            <person name="Benocci T."/>
            <person name="Braus-Stromeyer S.A."/>
            <person name="Caldana C."/>
            <person name="Canovas D."/>
            <person name="Cerqueira G.C."/>
            <person name="Chen F."/>
            <person name="Chen W."/>
            <person name="Choi C."/>
            <person name="Clum A."/>
            <person name="Dos Santos R.A."/>
            <person name="Damasio A.R."/>
            <person name="Diallinas G."/>
            <person name="Emri T."/>
            <person name="Fekete E."/>
            <person name="Flipphi M."/>
            <person name="Freyberg S."/>
            <person name="Gallo A."/>
            <person name="Gournas C."/>
            <person name="Habgood R."/>
            <person name="Hainaut M."/>
            <person name="Harispe M.L."/>
            <person name="Henrissat B."/>
            <person name="Hilden K.S."/>
            <person name="Hope R."/>
            <person name="Hossain A."/>
            <person name="Karabika E."/>
            <person name="Karaffa L."/>
            <person name="Karanyi Z."/>
            <person name="Krasevec N."/>
            <person name="Kuo A."/>
            <person name="Kusch H."/>
            <person name="LaButti K."/>
            <person name="Lagendijk E.L."/>
            <person name="Lapidus A."/>
            <person name="Levasseur A."/>
            <person name="Lindquist E."/>
            <person name="Lipzen A."/>
            <person name="Logrieco A.F."/>
            <person name="MacCabe A."/>
            <person name="Maekelae M.R."/>
            <person name="Malavazi I."/>
            <person name="Melin P."/>
            <person name="Meyer V."/>
            <person name="Mielnichuk N."/>
            <person name="Miskei M."/>
            <person name="Molnar A.P."/>
            <person name="Mule G."/>
            <person name="Ngan C.Y."/>
            <person name="Orejas M."/>
            <person name="Orosz E."/>
            <person name="Ouedraogo J.P."/>
            <person name="Overkamp K.M."/>
            <person name="Park H.-S."/>
            <person name="Perrone G."/>
            <person name="Piumi F."/>
            <person name="Punt P.J."/>
            <person name="Ram A.F."/>
            <person name="Ramon A."/>
            <person name="Rauscher S."/>
            <person name="Record E."/>
            <person name="Riano-Pachon D.M."/>
            <person name="Robert V."/>
            <person name="Roehrig J."/>
            <person name="Ruller R."/>
            <person name="Salamov A."/>
            <person name="Salih N.S."/>
            <person name="Samson R.A."/>
            <person name="Sandor E."/>
            <person name="Sanguinetti M."/>
            <person name="Schuetze T."/>
            <person name="Sepcic K."/>
            <person name="Shelest E."/>
            <person name="Sherlock G."/>
            <person name="Sophianopoulou V."/>
            <person name="Squina F.M."/>
            <person name="Sun H."/>
            <person name="Susca A."/>
            <person name="Todd R.B."/>
            <person name="Tsang A."/>
            <person name="Unkles S.E."/>
            <person name="van de Wiele N."/>
            <person name="van Rossen-Uffink D."/>
            <person name="Oliveira J.V."/>
            <person name="Vesth T.C."/>
            <person name="Visser J."/>
            <person name="Yu J.-H."/>
            <person name="Zhou M."/>
            <person name="Andersen M.R."/>
            <person name="Archer D.B."/>
            <person name="Baker S.E."/>
            <person name="Benoit I."/>
            <person name="Brakhage A.A."/>
            <person name="Braus G.H."/>
            <person name="Fischer R."/>
            <person name="Frisvad J.C."/>
            <person name="Goldman G.H."/>
            <person name="Houbraken J."/>
            <person name="Oakley B."/>
            <person name="Pocsi I."/>
            <person name="Scazzocchio C."/>
            <person name="Seiboth B."/>
            <person name="vanKuyk P.A."/>
            <person name="Wortman J."/>
            <person name="Dyer P.S."/>
            <person name="Grigoriev I.V."/>
        </authorList>
    </citation>
    <scope>NUCLEOTIDE SEQUENCE [LARGE SCALE GENOMIC DNA]</scope>
    <source>
        <strain evidence="2">CBS 106.47</strain>
    </source>
</reference>
<dbReference type="PANTHER" id="PTHR42044:SF2">
    <property type="entry name" value="DUF676 DOMAIN-CONTAINING PROTEIN"/>
    <property type="match status" value="1"/>
</dbReference>
<dbReference type="VEuPathDB" id="FungiDB:ASPFODRAFT_484853"/>
<sequence>MGQQVWFPPTFLYHWVREYPSALPALCLLLRTATTLMMNLLGDVLGGLGYAATSASTFVVDSIGHADSIIESATRIFQKASGHSVRGLIDAVLRRSQKLISPELLLETLTKLLVRITEQINTEPVGSLLQEATKCLFKLIKSMLDKIDPESLLKIVKELTTVTVKAIIAKVGALRIIHEGIISNDVTSATLGAIWNNGGDLARFLVDLIEPAKCYAPADYIPADSPPGTAKGSLRGAYNELDASKHMNRHAVICQLQRLAKSLIFIVGGMGKTVNIDELEDIGITDATTLGSDVKSVDSNITVENPAKDIPVNEKWLFVNGVGGELFWLHLACKKLATQYSRDIRGVFNRGDGLLWDLVECAGERTVQRTGTAREQKKLIKRTKSSRMAQKSLVKELKSALNANPEPKHVVMIAHSQGCLLLRLALEQILNDSVNDTEIPEKMKKHLCIFTFGNPSVDWKWELGEKHTEQLNLDDPQLDDFTNLSSHVLRTEHFANRNDFVAKLGVLNENKSEDSGYAPEHVFINEKEDWASGHLFGSQYSLDPDDYSNAGSKLSGKRSWLLPCEKGKSLEDVQRDRTPSPF</sequence>
<evidence type="ECO:0000313" key="2">
    <source>
        <dbReference type="Proteomes" id="UP000184063"/>
    </source>
</evidence>
<dbReference type="InterPro" id="IPR029058">
    <property type="entry name" value="AB_hydrolase_fold"/>
</dbReference>
<evidence type="ECO:0000313" key="1">
    <source>
        <dbReference type="EMBL" id="OJZ89242.1"/>
    </source>
</evidence>
<dbReference type="Proteomes" id="UP000184063">
    <property type="component" value="Unassembled WGS sequence"/>
</dbReference>